<reference evidence="1 2" key="1">
    <citation type="submission" date="2019-06" db="EMBL/GenBank/DDBJ databases">
        <title>Saccharibacillus brassicae sp. nov., an endophytic bacterium isolated from Chinese cabbage seeds (Brassica pekinensis).</title>
        <authorList>
            <person name="Jiang L."/>
            <person name="Lee J."/>
            <person name="Kim S.W."/>
        </authorList>
    </citation>
    <scope>NUCLEOTIDE SEQUENCE [LARGE SCALE GENOMIC DNA]</scope>
    <source>
        <strain evidence="2">KCTC 43072 / ATSA2</strain>
    </source>
</reference>
<sequence length="204" mass="23304">MKNLLVTGYRANELGIFNQKHPGIPFIREAIKRRLIPLIEEGLEWVLTPGQYGVDLWACEAVIELKQDYPQLKLSILAAFAGMDEKWSDEKKEYWQNLQKQVDYYGLVSKEPYSGPWQFKARDGLLLRKSDGMLLVYDDEGAPGSPRYFREDAIRKRDEEGYVLIQITPEDIQSVAEDMQADLVDAQGEGMDPDDAQGIGTDWT</sequence>
<dbReference type="OrthoDB" id="2301957at2"/>
<dbReference type="InterPro" id="IPR010697">
    <property type="entry name" value="YspA"/>
</dbReference>
<dbReference type="NCBIfam" id="NF010181">
    <property type="entry name" value="PRK13660.1"/>
    <property type="match status" value="1"/>
</dbReference>
<dbReference type="PANTHER" id="PTHR38440:SF1">
    <property type="entry name" value="UPF0398 PROTEIN SPR0331"/>
    <property type="match status" value="1"/>
</dbReference>
<name>A0A4Y6V0E3_SACBS</name>
<dbReference type="PANTHER" id="PTHR38440">
    <property type="entry name" value="UPF0398 PROTEIN YPSA"/>
    <property type="match status" value="1"/>
</dbReference>
<dbReference type="Pfam" id="PF06908">
    <property type="entry name" value="YpsA"/>
    <property type="match status" value="1"/>
</dbReference>
<dbReference type="KEGG" id="saca:FFV09_15255"/>
<evidence type="ECO:0000313" key="2">
    <source>
        <dbReference type="Proteomes" id="UP000316968"/>
    </source>
</evidence>
<evidence type="ECO:0000313" key="1">
    <source>
        <dbReference type="EMBL" id="QDH22081.1"/>
    </source>
</evidence>
<dbReference type="SUPFAM" id="SSF102405">
    <property type="entry name" value="MCP/YpsA-like"/>
    <property type="match status" value="1"/>
</dbReference>
<dbReference type="PIRSF" id="PIRSF021290">
    <property type="entry name" value="DUF1273"/>
    <property type="match status" value="1"/>
</dbReference>
<dbReference type="Gene3D" id="3.40.50.450">
    <property type="match status" value="1"/>
</dbReference>
<gene>
    <name evidence="1" type="ORF">FFV09_15255</name>
</gene>
<dbReference type="AlphaFoldDB" id="A0A4Y6V0E3"/>
<dbReference type="RefSeq" id="WP_141448625.1">
    <property type="nucleotide sequence ID" value="NZ_CP041217.1"/>
</dbReference>
<organism evidence="1 2">
    <name type="scientific">Saccharibacillus brassicae</name>
    <dbReference type="NCBI Taxonomy" id="2583377"/>
    <lineage>
        <taxon>Bacteria</taxon>
        <taxon>Bacillati</taxon>
        <taxon>Bacillota</taxon>
        <taxon>Bacilli</taxon>
        <taxon>Bacillales</taxon>
        <taxon>Paenibacillaceae</taxon>
        <taxon>Saccharibacillus</taxon>
    </lineage>
</organism>
<accession>A0A4Y6V0E3</accession>
<keyword evidence="2" id="KW-1185">Reference proteome</keyword>
<dbReference type="EMBL" id="CP041217">
    <property type="protein sequence ID" value="QDH22081.1"/>
    <property type="molecule type" value="Genomic_DNA"/>
</dbReference>
<protein>
    <submittedName>
        <fullName evidence="1">DUF1273 domain-containing protein</fullName>
    </submittedName>
</protein>
<dbReference type="Proteomes" id="UP000316968">
    <property type="component" value="Chromosome"/>
</dbReference>
<proteinExistence type="predicted"/>